<keyword evidence="5" id="KW-0346">Stress response</keyword>
<dbReference type="Gene3D" id="3.90.640.10">
    <property type="entry name" value="Actin, Chain A, domain 4"/>
    <property type="match status" value="1"/>
</dbReference>
<keyword evidence="3" id="KW-0547">Nucleotide-binding</keyword>
<keyword evidence="6" id="KW-0143">Chaperone</keyword>
<dbReference type="Pfam" id="PF00012">
    <property type="entry name" value="HSP70"/>
    <property type="match status" value="1"/>
</dbReference>
<evidence type="ECO:0000313" key="8">
    <source>
        <dbReference type="EMBL" id="SOD64264.1"/>
    </source>
</evidence>
<organism evidence="8 9">
    <name type="scientific">Streptomyces zhaozhouensis</name>
    <dbReference type="NCBI Taxonomy" id="1300267"/>
    <lineage>
        <taxon>Bacteria</taxon>
        <taxon>Bacillati</taxon>
        <taxon>Actinomycetota</taxon>
        <taxon>Actinomycetes</taxon>
        <taxon>Kitasatosporales</taxon>
        <taxon>Streptomycetaceae</taxon>
        <taxon>Streptomyces</taxon>
    </lineage>
</organism>
<dbReference type="GO" id="GO:0005524">
    <property type="term" value="F:ATP binding"/>
    <property type="evidence" value="ECO:0007669"/>
    <property type="project" value="UniProtKB-KW"/>
</dbReference>
<evidence type="ECO:0000256" key="1">
    <source>
        <dbReference type="ARBA" id="ARBA00007381"/>
    </source>
</evidence>
<comment type="similarity">
    <text evidence="1">Belongs to the heat shock protein 70 family.</text>
</comment>
<dbReference type="PANTHER" id="PTHR19375">
    <property type="entry name" value="HEAT SHOCK PROTEIN 70KDA"/>
    <property type="match status" value="1"/>
</dbReference>
<evidence type="ECO:0000256" key="6">
    <source>
        <dbReference type="ARBA" id="ARBA00023186"/>
    </source>
</evidence>
<dbReference type="SUPFAM" id="SSF53067">
    <property type="entry name" value="Actin-like ATPase domain"/>
    <property type="match status" value="2"/>
</dbReference>
<dbReference type="RefSeq" id="WP_097232696.1">
    <property type="nucleotide sequence ID" value="NZ_OCNE01000015.1"/>
</dbReference>
<proteinExistence type="inferred from homology"/>
<dbReference type="SUPFAM" id="SSF100920">
    <property type="entry name" value="Heat shock protein 70kD (HSP70), peptide-binding domain"/>
    <property type="match status" value="1"/>
</dbReference>
<reference evidence="8 9" key="1">
    <citation type="submission" date="2017-09" db="EMBL/GenBank/DDBJ databases">
        <authorList>
            <person name="Ehlers B."/>
            <person name="Leendertz F.H."/>
        </authorList>
    </citation>
    <scope>NUCLEOTIDE SEQUENCE [LARGE SCALE GENOMIC DNA]</scope>
    <source>
        <strain evidence="8 9">CGMCC 4.7095</strain>
    </source>
</reference>
<gene>
    <name evidence="8" type="ORF">SAMN06297387_115124</name>
</gene>
<dbReference type="InterPro" id="IPR043129">
    <property type="entry name" value="ATPase_NBD"/>
</dbReference>
<dbReference type="GO" id="GO:0140662">
    <property type="term" value="F:ATP-dependent protein folding chaperone"/>
    <property type="evidence" value="ECO:0007669"/>
    <property type="project" value="InterPro"/>
</dbReference>
<keyword evidence="7" id="KW-0175">Coiled coil</keyword>
<dbReference type="InterPro" id="IPR029047">
    <property type="entry name" value="HSP70_peptide-bd_sf"/>
</dbReference>
<dbReference type="CDD" id="cd24029">
    <property type="entry name" value="ASKHA_NBD_HSP70_DnaK_HscA_HscC"/>
    <property type="match status" value="1"/>
</dbReference>
<protein>
    <submittedName>
        <fullName evidence="8">Molecular chaperone DnaK</fullName>
    </submittedName>
</protein>
<keyword evidence="9" id="KW-1185">Reference proteome</keyword>
<keyword evidence="2" id="KW-0597">Phosphoprotein</keyword>
<evidence type="ECO:0000256" key="2">
    <source>
        <dbReference type="ARBA" id="ARBA00022553"/>
    </source>
</evidence>
<evidence type="ECO:0000256" key="5">
    <source>
        <dbReference type="ARBA" id="ARBA00023016"/>
    </source>
</evidence>
<accession>A0A286E069</accession>
<evidence type="ECO:0000313" key="9">
    <source>
        <dbReference type="Proteomes" id="UP000219072"/>
    </source>
</evidence>
<evidence type="ECO:0000256" key="3">
    <source>
        <dbReference type="ARBA" id="ARBA00022741"/>
    </source>
</evidence>
<dbReference type="PRINTS" id="PR00301">
    <property type="entry name" value="HEATSHOCK70"/>
</dbReference>
<dbReference type="Gene3D" id="3.30.420.40">
    <property type="match status" value="2"/>
</dbReference>
<name>A0A286E069_9ACTN</name>
<dbReference type="PROSITE" id="PS00297">
    <property type="entry name" value="HSP70_1"/>
    <property type="match status" value="1"/>
</dbReference>
<dbReference type="EMBL" id="OCNE01000015">
    <property type="protein sequence ID" value="SOD64264.1"/>
    <property type="molecule type" value="Genomic_DNA"/>
</dbReference>
<feature type="coiled-coil region" evidence="7">
    <location>
        <begin position="612"/>
        <end position="639"/>
    </location>
</feature>
<dbReference type="InterPro" id="IPR013126">
    <property type="entry name" value="Hsp_70_fam"/>
</dbReference>
<dbReference type="OrthoDB" id="9766019at2"/>
<dbReference type="AlphaFoldDB" id="A0A286E069"/>
<sequence>MRETIDFGIDLGTTNSAIAVAEEDGVRVIKNNDGWDYTPSAVWSPKPGVVHVGRRARERTESDIDDAYAEFKQEMGTAGAHRTFRRAGITMSPEQLSAEVLKSLRQDVAHEFGEQPAAAVITVPASFALNQNNATSEAAALAGLGEHCPLVQEPTAAAIAYGVQDASESAHWMVFDLGGGTFDAAVMSKRDGELQLIQHAGDPYLGGKLIDWALVDDLLAPAVRRGLGLDEFTRKNAHWRRNFAKLKLEAENAKIALSRNPEVDIFVDLDDGRGGTEPFEFTLTRNALEELARPFYVRAIRLCRDALAESALRPDDIDRMLLVGGATLSPGLRALLADPDEGPGIPLDHSQDPTTVVARGAAVFARSVRAPRAPHRAAVGEFAVELTYPAQTVDTTDVPVSGTVTSGDEVDFTGYAVTVANPEGKLPFRSPRTALTADGSFYLEVSIDADTTSRFVVELTDGAGNRQKLVGDTFSVGHAAVVPGDAVLTGTLGIGKADGRFDPLLRKGTSLPTMVTKTYRTTIPLRRSEPDAVIKIPLLEGDRRRADRNTRVGLLEIRPRDVRIDLPAQSEVEVTFEIQASSREVLVTADIPLVQQQFEATINRSDLLAPEHDELVDRLHDLESRVNDLRDQADDVHAEQAQRALDDLTDQRSVPQLRKDVDAAAVDTGAAVNSDRRIRDLEAQLDDIEEAIEVPGLQRELWELLGQCQDIIEHNGGGHSDRGELQSLRDRASALGDDAKPADLRRLIERAREFQVELLRRTDQWEFLVFNSLETMRDQMHSRAQADAAILEGRQAIAQGNRRALAGVNERLRRLLPPGAAGEVERRTGGIN</sequence>
<dbReference type="Gene3D" id="2.60.34.10">
    <property type="entry name" value="Substrate Binding Domain Of DNAk, Chain A, domain 1"/>
    <property type="match status" value="1"/>
</dbReference>
<evidence type="ECO:0000256" key="7">
    <source>
        <dbReference type="SAM" id="Coils"/>
    </source>
</evidence>
<dbReference type="Proteomes" id="UP000219072">
    <property type="component" value="Unassembled WGS sequence"/>
</dbReference>
<evidence type="ECO:0000256" key="4">
    <source>
        <dbReference type="ARBA" id="ARBA00022840"/>
    </source>
</evidence>
<keyword evidence="4" id="KW-0067">ATP-binding</keyword>
<dbReference type="InterPro" id="IPR018181">
    <property type="entry name" value="Heat_shock_70_CS"/>
</dbReference>